<dbReference type="AlphaFoldDB" id="A0A8S9M499"/>
<feature type="region of interest" description="Disordered" evidence="1">
    <location>
        <begin position="105"/>
        <end position="166"/>
    </location>
</feature>
<sequence>MAGDVGETNDRFFKSGEAAVDQEDKIVVPLRKEPEVEKKKKTEHEHESEFGEEKESKERKEKALKEIEMGNAAYKATILSDLFGTISSYQSKATFVAYKQCYGNKMDKSTASGRPPPQQLNIRQHSHETRSVVSGGGAYHGGGCEEDERERGKTKVDQKHNNEEIL</sequence>
<reference evidence="2" key="1">
    <citation type="submission" date="2019-12" db="EMBL/GenBank/DDBJ databases">
        <title>Genome sequencing and annotation of Brassica cretica.</title>
        <authorList>
            <person name="Studholme D.J."/>
            <person name="Sarris P.F."/>
        </authorList>
    </citation>
    <scope>NUCLEOTIDE SEQUENCE</scope>
    <source>
        <strain evidence="2">PFS-102/07</strain>
        <tissue evidence="2">Leaf</tissue>
    </source>
</reference>
<organism evidence="2">
    <name type="scientific">Brassica cretica</name>
    <name type="common">Mustard</name>
    <dbReference type="NCBI Taxonomy" id="69181"/>
    <lineage>
        <taxon>Eukaryota</taxon>
        <taxon>Viridiplantae</taxon>
        <taxon>Streptophyta</taxon>
        <taxon>Embryophyta</taxon>
        <taxon>Tracheophyta</taxon>
        <taxon>Spermatophyta</taxon>
        <taxon>Magnoliopsida</taxon>
        <taxon>eudicotyledons</taxon>
        <taxon>Gunneridae</taxon>
        <taxon>Pentapetalae</taxon>
        <taxon>rosids</taxon>
        <taxon>malvids</taxon>
        <taxon>Brassicales</taxon>
        <taxon>Brassicaceae</taxon>
        <taxon>Brassiceae</taxon>
        <taxon>Brassica</taxon>
    </lineage>
</organism>
<evidence type="ECO:0000256" key="1">
    <source>
        <dbReference type="SAM" id="MobiDB-lite"/>
    </source>
</evidence>
<proteinExistence type="predicted"/>
<feature type="compositionally biased region" description="Basic and acidic residues" evidence="1">
    <location>
        <begin position="149"/>
        <end position="166"/>
    </location>
</feature>
<protein>
    <submittedName>
        <fullName evidence="2">Uncharacterized protein</fullName>
    </submittedName>
</protein>
<comment type="caution">
    <text evidence="2">The sequence shown here is derived from an EMBL/GenBank/DDBJ whole genome shotgun (WGS) entry which is preliminary data.</text>
</comment>
<name>A0A8S9M499_BRACR</name>
<dbReference type="EMBL" id="QGKY02000089">
    <property type="protein sequence ID" value="KAF2612166.1"/>
    <property type="molecule type" value="Genomic_DNA"/>
</dbReference>
<accession>A0A8S9M499</accession>
<evidence type="ECO:0000313" key="2">
    <source>
        <dbReference type="EMBL" id="KAF2612166.1"/>
    </source>
</evidence>
<feature type="region of interest" description="Disordered" evidence="1">
    <location>
        <begin position="31"/>
        <end position="61"/>
    </location>
</feature>
<gene>
    <name evidence="2" type="ORF">F2Q70_00012093</name>
</gene>